<dbReference type="InterPro" id="IPR001623">
    <property type="entry name" value="DnaJ_domain"/>
</dbReference>
<dbReference type="GO" id="GO:0030544">
    <property type="term" value="F:Hsp70 protein binding"/>
    <property type="evidence" value="ECO:0007669"/>
    <property type="project" value="TreeGrafter"/>
</dbReference>
<name>A0A1A9V000_GLOAU</name>
<dbReference type="Gene3D" id="1.10.287.110">
    <property type="entry name" value="DnaJ domain"/>
    <property type="match status" value="1"/>
</dbReference>
<evidence type="ECO:0000313" key="7">
    <source>
        <dbReference type="EnsemblMetazoa" id="GAUT021288-PA"/>
    </source>
</evidence>
<dbReference type="VEuPathDB" id="VectorBase:GAUT021288"/>
<dbReference type="PROSITE" id="PS50076">
    <property type="entry name" value="DNAJ_2"/>
    <property type="match status" value="1"/>
</dbReference>
<reference evidence="7" key="1">
    <citation type="submission" date="2020-05" db="UniProtKB">
        <authorList>
            <consortium name="EnsemblMetazoa"/>
        </authorList>
    </citation>
    <scope>IDENTIFICATION</scope>
    <source>
        <strain evidence="7">TTRI</strain>
    </source>
</reference>
<evidence type="ECO:0000256" key="1">
    <source>
        <dbReference type="ARBA" id="ARBA00004167"/>
    </source>
</evidence>
<dbReference type="GO" id="GO:0071218">
    <property type="term" value="P:cellular response to misfolded protein"/>
    <property type="evidence" value="ECO:0007669"/>
    <property type="project" value="TreeGrafter"/>
</dbReference>
<keyword evidence="8" id="KW-1185">Reference proteome</keyword>
<organism evidence="7 8">
    <name type="scientific">Glossina austeni</name>
    <name type="common">Savannah tsetse fly</name>
    <dbReference type="NCBI Taxonomy" id="7395"/>
    <lineage>
        <taxon>Eukaryota</taxon>
        <taxon>Metazoa</taxon>
        <taxon>Ecdysozoa</taxon>
        <taxon>Arthropoda</taxon>
        <taxon>Hexapoda</taxon>
        <taxon>Insecta</taxon>
        <taxon>Pterygota</taxon>
        <taxon>Neoptera</taxon>
        <taxon>Endopterygota</taxon>
        <taxon>Diptera</taxon>
        <taxon>Brachycera</taxon>
        <taxon>Muscomorpha</taxon>
        <taxon>Hippoboscoidea</taxon>
        <taxon>Glossinidae</taxon>
        <taxon>Glossina</taxon>
    </lineage>
</organism>
<dbReference type="EnsemblMetazoa" id="GAUT021288-RA">
    <property type="protein sequence ID" value="GAUT021288-PA"/>
    <property type="gene ID" value="GAUT021288"/>
</dbReference>
<comment type="subcellular location">
    <subcellularLocation>
        <location evidence="1">Membrane</location>
        <topology evidence="1">Single-pass membrane protein</topology>
    </subcellularLocation>
</comment>
<keyword evidence="2" id="KW-0812">Transmembrane</keyword>
<dbReference type="Pfam" id="PF00226">
    <property type="entry name" value="DnaJ"/>
    <property type="match status" value="1"/>
</dbReference>
<evidence type="ECO:0000256" key="5">
    <source>
        <dbReference type="SAM" id="MobiDB-lite"/>
    </source>
</evidence>
<feature type="domain" description="J" evidence="6">
    <location>
        <begin position="114"/>
        <end position="178"/>
    </location>
</feature>
<dbReference type="Pfam" id="PF09320">
    <property type="entry name" value="DUF1977"/>
    <property type="match status" value="1"/>
</dbReference>
<dbReference type="PANTHER" id="PTHR43908">
    <property type="entry name" value="AT29763P-RELATED"/>
    <property type="match status" value="1"/>
</dbReference>
<accession>A0A1A9V000</accession>
<proteinExistence type="predicted"/>
<evidence type="ECO:0000256" key="3">
    <source>
        <dbReference type="ARBA" id="ARBA00022989"/>
    </source>
</evidence>
<dbReference type="PRINTS" id="PR00625">
    <property type="entry name" value="JDOMAIN"/>
</dbReference>
<keyword evidence="4" id="KW-0472">Membrane</keyword>
<feature type="region of interest" description="Disordered" evidence="5">
    <location>
        <begin position="55"/>
        <end position="99"/>
    </location>
</feature>
<feature type="compositionally biased region" description="Polar residues" evidence="5">
    <location>
        <begin position="66"/>
        <end position="80"/>
    </location>
</feature>
<dbReference type="InterPro" id="IPR051100">
    <property type="entry name" value="DnaJ_subfamily_B/C"/>
</dbReference>
<dbReference type="SUPFAM" id="SSF46565">
    <property type="entry name" value="Chaperone J-domain"/>
    <property type="match status" value="1"/>
</dbReference>
<dbReference type="AlphaFoldDB" id="A0A1A9V000"/>
<keyword evidence="3" id="KW-1133">Transmembrane helix</keyword>
<evidence type="ECO:0000259" key="6">
    <source>
        <dbReference type="PROSITE" id="PS50076"/>
    </source>
</evidence>
<sequence length="390" mass="44502">MSTTAEMNKGEALRCIEIAERAFSEGNLAKAEKFLSKAERLCPTNKAKELLAKVKSVPPSTDGGHVNSNSNKAQRSGNNDTETRRRHNSGTRNVEPDYTTDQIEAVRKVKKCKDYYEILGVTKTATDSEIKKAYKKLALQLHPDKNRAPGAAEAFKAVGNAAGVLTDAEKRKQYDLYGLNEHHSHGGNANSTRSGYYTSDFGYTRGFQADVSAEELFNMFFGGGFPQQNIYMRSQRRRQQREEREARNQSVIFIGFNKFTAHIITYWFVDDVLVIYIGSHLQFDTVAVSCFQDIVEFQSKYSSKRETNTLKIPYYVKENFYAEYQGSVGRLEESVEEEFINHLKHSCARERTYRDSMMSKARSFGDRELYRKAQNINLPSCDNLQKYLDT</sequence>
<dbReference type="InterPro" id="IPR036869">
    <property type="entry name" value="J_dom_sf"/>
</dbReference>
<dbReference type="GO" id="GO:0005789">
    <property type="term" value="C:endoplasmic reticulum membrane"/>
    <property type="evidence" value="ECO:0007669"/>
    <property type="project" value="TreeGrafter"/>
</dbReference>
<evidence type="ECO:0000256" key="4">
    <source>
        <dbReference type="ARBA" id="ARBA00023136"/>
    </source>
</evidence>
<dbReference type="STRING" id="7395.A0A1A9V000"/>
<evidence type="ECO:0000256" key="2">
    <source>
        <dbReference type="ARBA" id="ARBA00022692"/>
    </source>
</evidence>
<dbReference type="SMART" id="SM00271">
    <property type="entry name" value="DnaJ"/>
    <property type="match status" value="1"/>
</dbReference>
<dbReference type="Proteomes" id="UP000078200">
    <property type="component" value="Unassembled WGS sequence"/>
</dbReference>
<dbReference type="CDD" id="cd06257">
    <property type="entry name" value="DnaJ"/>
    <property type="match status" value="1"/>
</dbReference>
<protein>
    <recommendedName>
        <fullName evidence="6">J domain-containing protein</fullName>
    </recommendedName>
</protein>
<dbReference type="PANTHER" id="PTHR43908:SF3">
    <property type="entry name" value="AT29763P-RELATED"/>
    <property type="match status" value="1"/>
</dbReference>
<evidence type="ECO:0000313" key="8">
    <source>
        <dbReference type="Proteomes" id="UP000078200"/>
    </source>
</evidence>
<dbReference type="InterPro" id="IPR015399">
    <property type="entry name" value="DUF1977_DnaJ-like"/>
</dbReference>
<dbReference type="FunFam" id="1.10.287.110:FF:000103">
    <property type="entry name" value="DnaJ subfamily B member"/>
    <property type="match status" value="1"/>
</dbReference>